<sequence>MRLWTYYRVDWSDCLVMQKVGDIRYAKTRFRGLSRESVALLFNSFCGLKSVEHKTVNTGNDLYHETISRLEALSIEELKLGSRFSKGVFDGTRYWPRTHKRISLGDPEGGSLTTDGALDKLWQGIFFREVGLVWR</sequence>
<gene>
    <name evidence="1" type="ORF">BCY86_01835</name>
</gene>
<protein>
    <submittedName>
        <fullName evidence="1">Uncharacterized protein</fullName>
    </submittedName>
</protein>
<name>A0A1L6MVJ1_9BACT</name>
<accession>A0A1L6MVJ1</accession>
<evidence type="ECO:0000313" key="2">
    <source>
        <dbReference type="Proteomes" id="UP000185544"/>
    </source>
</evidence>
<organism evidence="1 2">
    <name type="scientific">Pajaroellobacter abortibovis</name>
    <dbReference type="NCBI Taxonomy" id="1882918"/>
    <lineage>
        <taxon>Bacteria</taxon>
        <taxon>Pseudomonadati</taxon>
        <taxon>Myxococcota</taxon>
        <taxon>Polyangia</taxon>
        <taxon>Polyangiales</taxon>
        <taxon>Polyangiaceae</taxon>
    </lineage>
</organism>
<evidence type="ECO:0000313" key="1">
    <source>
        <dbReference type="EMBL" id="APR99559.1"/>
    </source>
</evidence>
<dbReference type="KEGG" id="pabo:BCY86_01835"/>
<dbReference type="AlphaFoldDB" id="A0A1L6MVJ1"/>
<proteinExistence type="predicted"/>
<reference evidence="1 2" key="1">
    <citation type="submission" date="2016-08" db="EMBL/GenBank/DDBJ databases">
        <title>Identification and validation of antigenic proteins from Pajaroellobacter abortibovis using de-novo genome sequence assembly and reverse vaccinology.</title>
        <authorList>
            <person name="Welly B.T."/>
            <person name="Miller M.R."/>
            <person name="Stott J.L."/>
            <person name="Blanchard M.T."/>
            <person name="Islas-Trejo A.D."/>
            <person name="O'Rourke S.M."/>
            <person name="Young A.E."/>
            <person name="Medrano J.F."/>
            <person name="Van Eenennaam A.L."/>
        </authorList>
    </citation>
    <scope>NUCLEOTIDE SEQUENCE [LARGE SCALE GENOMIC DNA]</scope>
    <source>
        <strain evidence="1 2">BTF92-0548A/99-0131</strain>
    </source>
</reference>
<dbReference type="STRING" id="1882918.BCY86_01835"/>
<dbReference type="Proteomes" id="UP000185544">
    <property type="component" value="Chromosome"/>
</dbReference>
<keyword evidence="2" id="KW-1185">Reference proteome</keyword>
<dbReference type="EMBL" id="CP016908">
    <property type="protein sequence ID" value="APR99559.1"/>
    <property type="molecule type" value="Genomic_DNA"/>
</dbReference>